<evidence type="ECO:0000256" key="1">
    <source>
        <dbReference type="SAM" id="Phobius"/>
    </source>
</evidence>
<dbReference type="SUPFAM" id="SSF50182">
    <property type="entry name" value="Sm-like ribonucleoproteins"/>
    <property type="match status" value="1"/>
</dbReference>
<dbReference type="PANTHER" id="PTHR30221:SF1">
    <property type="entry name" value="SMALL-CONDUCTANCE MECHANOSENSITIVE CHANNEL"/>
    <property type="match status" value="1"/>
</dbReference>
<keyword evidence="1" id="KW-0812">Transmembrane</keyword>
<comment type="caution">
    <text evidence="3">The sequence shown here is derived from an EMBL/GenBank/DDBJ whole genome shotgun (WGS) entry which is preliminary data.</text>
</comment>
<feature type="transmembrane region" description="Helical" evidence="1">
    <location>
        <begin position="110"/>
        <end position="130"/>
    </location>
</feature>
<accession>A0ABP8DF57</accession>
<keyword evidence="1" id="KW-0472">Membrane</keyword>
<protein>
    <recommendedName>
        <fullName evidence="2">Mechanosensitive ion channel MscS domain-containing protein</fullName>
    </recommendedName>
</protein>
<feature type="transmembrane region" description="Helical" evidence="1">
    <location>
        <begin position="36"/>
        <end position="56"/>
    </location>
</feature>
<evidence type="ECO:0000313" key="4">
    <source>
        <dbReference type="Proteomes" id="UP001500620"/>
    </source>
</evidence>
<dbReference type="InterPro" id="IPR045275">
    <property type="entry name" value="MscS_archaea/bacteria_type"/>
</dbReference>
<evidence type="ECO:0000313" key="3">
    <source>
        <dbReference type="EMBL" id="GAA4254418.1"/>
    </source>
</evidence>
<gene>
    <name evidence="3" type="ORF">GCM10022255_059040</name>
</gene>
<organism evidence="3 4">
    <name type="scientific">Dactylosporangium darangshiense</name>
    <dbReference type="NCBI Taxonomy" id="579108"/>
    <lineage>
        <taxon>Bacteria</taxon>
        <taxon>Bacillati</taxon>
        <taxon>Actinomycetota</taxon>
        <taxon>Actinomycetes</taxon>
        <taxon>Micromonosporales</taxon>
        <taxon>Micromonosporaceae</taxon>
        <taxon>Dactylosporangium</taxon>
    </lineage>
</organism>
<dbReference type="PANTHER" id="PTHR30221">
    <property type="entry name" value="SMALL-CONDUCTANCE MECHANOSENSITIVE CHANNEL"/>
    <property type="match status" value="1"/>
</dbReference>
<dbReference type="Pfam" id="PF00924">
    <property type="entry name" value="MS_channel_2nd"/>
    <property type="match status" value="1"/>
</dbReference>
<dbReference type="InterPro" id="IPR010920">
    <property type="entry name" value="LSM_dom_sf"/>
</dbReference>
<dbReference type="RefSeq" id="WP_345131443.1">
    <property type="nucleotide sequence ID" value="NZ_BAABAT010000018.1"/>
</dbReference>
<evidence type="ECO:0000259" key="2">
    <source>
        <dbReference type="Pfam" id="PF00924"/>
    </source>
</evidence>
<feature type="domain" description="Mechanosensitive ion channel MscS" evidence="2">
    <location>
        <begin position="153"/>
        <end position="218"/>
    </location>
</feature>
<dbReference type="Gene3D" id="1.10.287.1260">
    <property type="match status" value="1"/>
</dbReference>
<keyword evidence="1" id="KW-1133">Transmembrane helix</keyword>
<proteinExistence type="predicted"/>
<dbReference type="Proteomes" id="UP001500620">
    <property type="component" value="Unassembled WGS sequence"/>
</dbReference>
<keyword evidence="4" id="KW-1185">Reference proteome</keyword>
<name>A0ABP8DF57_9ACTN</name>
<dbReference type="InterPro" id="IPR006685">
    <property type="entry name" value="MscS_channel_2nd"/>
</dbReference>
<feature type="transmembrane region" description="Helical" evidence="1">
    <location>
        <begin position="68"/>
        <end position="89"/>
    </location>
</feature>
<reference evidence="4" key="1">
    <citation type="journal article" date="2019" name="Int. J. Syst. Evol. Microbiol.">
        <title>The Global Catalogue of Microorganisms (GCM) 10K type strain sequencing project: providing services to taxonomists for standard genome sequencing and annotation.</title>
        <authorList>
            <consortium name="The Broad Institute Genomics Platform"/>
            <consortium name="The Broad Institute Genome Sequencing Center for Infectious Disease"/>
            <person name="Wu L."/>
            <person name="Ma J."/>
        </authorList>
    </citation>
    <scope>NUCLEOTIDE SEQUENCE [LARGE SCALE GENOMIC DNA]</scope>
    <source>
        <strain evidence="4">JCM 17441</strain>
    </source>
</reference>
<feature type="transmembrane region" description="Helical" evidence="1">
    <location>
        <begin position="136"/>
        <end position="166"/>
    </location>
</feature>
<dbReference type="EMBL" id="BAABAT010000018">
    <property type="protein sequence ID" value="GAA4254418.1"/>
    <property type="molecule type" value="Genomic_DNA"/>
</dbReference>
<sequence length="267" mass="27040">MVWLRGRRNGDDAATAHHAPSLGALRVMELRVRPDFRKTVVFGAIAFIALVAGHDIGGVHAESLRVRLIAYGCALMTAIFGVAASRTAAREVRRIAVARAGDAAGTPLRLFVLLGGYLIAALAVCDLLGVQLRQVLVGGAITGIVVGLAAQPVLGNLFAGLVLLFARPYVPGQQVRVMSGAINGPHVGVIVSAGLLYTVLETADGPLNIPNSALLAAAVGPAPLDAAAEPGLSDAAGVPPVQDGAALATVVAGAESGEDRKHPGVSG</sequence>